<keyword evidence="2" id="KW-0418">Kinase</keyword>
<dbReference type="PANTHER" id="PTHR24421:SF62">
    <property type="entry name" value="SENSORY TRANSDUCTION HISTIDINE KINASE"/>
    <property type="match status" value="1"/>
</dbReference>
<dbReference type="Pfam" id="PF07495">
    <property type="entry name" value="Y_Y_Y"/>
    <property type="match status" value="1"/>
</dbReference>
<gene>
    <name evidence="9" type="ORF">E4L98_19865</name>
</gene>
<reference evidence="9 10" key="1">
    <citation type="submission" date="2019-03" db="EMBL/GenBank/DDBJ databases">
        <title>Draft Genome Sequence of Duganella callidus sp. nov., a Novel Duganella Species Isolated from Cultivated Soil.</title>
        <authorList>
            <person name="Raths R."/>
            <person name="Peta V."/>
            <person name="Bucking H."/>
        </authorList>
    </citation>
    <scope>NUCLEOTIDE SEQUENCE [LARGE SCALE GENOMIC DNA]</scope>
    <source>
        <strain evidence="9 10">DN04</strain>
    </source>
</reference>
<accession>A0A4Y9S844</accession>
<keyword evidence="10" id="KW-1185">Reference proteome</keyword>
<keyword evidence="3" id="KW-0902">Two-component regulatory system</keyword>
<dbReference type="SUPFAM" id="SSF63829">
    <property type="entry name" value="Calcium-dependent phosphotriesterase"/>
    <property type="match status" value="1"/>
</dbReference>
<feature type="transmembrane region" description="Helical" evidence="5">
    <location>
        <begin position="742"/>
        <end position="764"/>
    </location>
</feature>
<dbReference type="Gene3D" id="1.20.5.1930">
    <property type="match status" value="1"/>
</dbReference>
<dbReference type="InterPro" id="IPR011712">
    <property type="entry name" value="Sig_transdc_His_kin_sub3_dim/P"/>
</dbReference>
<dbReference type="Pfam" id="PF07730">
    <property type="entry name" value="HisKA_3"/>
    <property type="match status" value="1"/>
</dbReference>
<dbReference type="SUPFAM" id="SSF55874">
    <property type="entry name" value="ATPase domain of HSP90 chaperone/DNA topoisomerase II/histidine kinase"/>
    <property type="match status" value="1"/>
</dbReference>
<evidence type="ECO:0000256" key="2">
    <source>
        <dbReference type="ARBA" id="ARBA00022777"/>
    </source>
</evidence>
<dbReference type="GO" id="GO:0000155">
    <property type="term" value="F:phosphorelay sensor kinase activity"/>
    <property type="evidence" value="ECO:0007669"/>
    <property type="project" value="InterPro"/>
</dbReference>
<keyword evidence="5" id="KW-0812">Transmembrane</keyword>
<sequence>MDETFSYCRAIVACVVFAVGAAPALCQSRAAPVAPSNLHHTSWTARDGAPESVLSITQTRDGWLWLGGPGGLVRFDGMRFEQFVPGNGALPTTNVSLVNAVAGEALWIGYRTGGASVLRNGLIRNYGERDGLPPRAAVWGLERDGGGRMWAATSTGLWYLERERWQPAAAAWGLAGGSYKTLMRDRRGVLWAQGDAGVYALQPGARQFTRAGVDSGTGVLFELPDGNVISWDALHSRLHLLTGPQANTPYRAWGALGDPGSLLVDRHGDLWVGQLRGLEQRTGPRMTLAAPQQGLSGHAVGALFEDQEGNVWAATSRGVDRFRHRRVTRLNVPDATISGGLIADDRGGVWIGSYHVVSDESGHVTAKPLWTPGTGEWDKLLTSFARGADGVLWGASYGALRRFGPFGGRPVALPSVPGGARPRALLAQRDGSLLAALVQHGLYRRDALGNWEKFGPDGEVNAMAGRDAAGLWLAYQSGVAARADGARWRRYGPEQGLALGALLSLQVHGRHVWAGGEGGLALFATDRFHPLLGADGENFHGVSGMVELDNGDLWVNAFAGLFRIARAEIAKFERSADYRVRATRLDQLDGLEGSAPKMPSPSLVLAADGRLWLVRSAGLFRLNPAEPAPAMPGLPVIVKTLGPPGARRPLQQPLRLAPDSSALQIDYALPALSIPERLRFRYRLHEVDSGWQEVGARRSAYYSNLAPGEYHFSVAASDYDGRWSDTVTSVAFAIAPTYTQTWWFKALCAIGALLALALACRWYVRRMGRQMASRLQERIDERERIARELHDTLLQSVQGLVLHVHVALLKLPPADAARRQIETALDLAEQVLDEGRGRIRDLRGETGGNLSFADAVLAGATRMQHGDGCPLRLTIFGAVRKLDAMIHNEALAILTEAVANARIHAQASRIDAELHYGSRAFRCVLSDDGVGIPDAVLSEGGRQDHWGMRGMYERAARINARLVVRSGSGSGTAWELDIPAMQAYR</sequence>
<keyword evidence="5" id="KW-0472">Membrane</keyword>
<dbReference type="InterPro" id="IPR013783">
    <property type="entry name" value="Ig-like_fold"/>
</dbReference>
<feature type="signal peptide" evidence="6">
    <location>
        <begin position="1"/>
        <end position="24"/>
    </location>
</feature>
<keyword evidence="4" id="KW-0175">Coiled coil</keyword>
<evidence type="ECO:0000313" key="9">
    <source>
        <dbReference type="EMBL" id="TFW17728.1"/>
    </source>
</evidence>
<evidence type="ECO:0000259" key="7">
    <source>
        <dbReference type="Pfam" id="PF07495"/>
    </source>
</evidence>
<evidence type="ECO:0008006" key="11">
    <source>
        <dbReference type="Google" id="ProtNLM"/>
    </source>
</evidence>
<evidence type="ECO:0000256" key="5">
    <source>
        <dbReference type="SAM" id="Phobius"/>
    </source>
</evidence>
<evidence type="ECO:0000259" key="8">
    <source>
        <dbReference type="Pfam" id="PF07730"/>
    </source>
</evidence>
<keyword evidence="6" id="KW-0732">Signal</keyword>
<dbReference type="Proteomes" id="UP000297729">
    <property type="component" value="Unassembled WGS sequence"/>
</dbReference>
<comment type="caution">
    <text evidence="9">The sequence shown here is derived from an EMBL/GenBank/DDBJ whole genome shotgun (WGS) entry which is preliminary data.</text>
</comment>
<feature type="domain" description="Signal transduction histidine kinase subgroup 3 dimerisation and phosphoacceptor" evidence="8">
    <location>
        <begin position="781"/>
        <end position="844"/>
    </location>
</feature>
<evidence type="ECO:0000313" key="10">
    <source>
        <dbReference type="Proteomes" id="UP000297729"/>
    </source>
</evidence>
<dbReference type="Gene3D" id="3.30.565.10">
    <property type="entry name" value="Histidine kinase-like ATPase, C-terminal domain"/>
    <property type="match status" value="1"/>
</dbReference>
<dbReference type="InterPro" id="IPR015943">
    <property type="entry name" value="WD40/YVTN_repeat-like_dom_sf"/>
</dbReference>
<organism evidence="9 10">
    <name type="scientific">Duganella callida</name>
    <dbReference type="NCBI Taxonomy" id="2561932"/>
    <lineage>
        <taxon>Bacteria</taxon>
        <taxon>Pseudomonadati</taxon>
        <taxon>Pseudomonadota</taxon>
        <taxon>Betaproteobacteria</taxon>
        <taxon>Burkholderiales</taxon>
        <taxon>Oxalobacteraceae</taxon>
        <taxon>Telluria group</taxon>
        <taxon>Duganella</taxon>
    </lineage>
</organism>
<feature type="domain" description="Two component regulator three Y" evidence="7">
    <location>
        <begin position="674"/>
        <end position="734"/>
    </location>
</feature>
<dbReference type="InterPro" id="IPR011123">
    <property type="entry name" value="Y_Y_Y"/>
</dbReference>
<dbReference type="Gene3D" id="2.60.40.10">
    <property type="entry name" value="Immunoglobulins"/>
    <property type="match status" value="1"/>
</dbReference>
<proteinExistence type="predicted"/>
<keyword evidence="5" id="KW-1133">Transmembrane helix</keyword>
<protein>
    <recommendedName>
        <fullName evidence="11">Histidine kinase/HSP90-like ATPase domain-containing protein</fullName>
    </recommendedName>
</protein>
<evidence type="ECO:0000256" key="3">
    <source>
        <dbReference type="ARBA" id="ARBA00023012"/>
    </source>
</evidence>
<evidence type="ECO:0000256" key="1">
    <source>
        <dbReference type="ARBA" id="ARBA00022679"/>
    </source>
</evidence>
<name>A0A4Y9S844_9BURK</name>
<keyword evidence="1" id="KW-0808">Transferase</keyword>
<dbReference type="PANTHER" id="PTHR24421">
    <property type="entry name" value="NITRATE/NITRITE SENSOR PROTEIN NARX-RELATED"/>
    <property type="match status" value="1"/>
</dbReference>
<dbReference type="EMBL" id="SPVG01000198">
    <property type="protein sequence ID" value="TFW17728.1"/>
    <property type="molecule type" value="Genomic_DNA"/>
</dbReference>
<dbReference type="RefSeq" id="WP_135203280.1">
    <property type="nucleotide sequence ID" value="NZ_SPVG01000198.1"/>
</dbReference>
<evidence type="ECO:0000256" key="6">
    <source>
        <dbReference type="SAM" id="SignalP"/>
    </source>
</evidence>
<dbReference type="AlphaFoldDB" id="A0A4Y9S844"/>
<dbReference type="Gene3D" id="2.130.10.10">
    <property type="entry name" value="YVTN repeat-like/Quinoprotein amine dehydrogenase"/>
    <property type="match status" value="3"/>
</dbReference>
<dbReference type="InterPro" id="IPR036890">
    <property type="entry name" value="HATPase_C_sf"/>
</dbReference>
<dbReference type="GO" id="GO:0016020">
    <property type="term" value="C:membrane"/>
    <property type="evidence" value="ECO:0007669"/>
    <property type="project" value="InterPro"/>
</dbReference>
<dbReference type="CDD" id="cd16917">
    <property type="entry name" value="HATPase_UhpB-NarQ-NarX-like"/>
    <property type="match status" value="1"/>
</dbReference>
<evidence type="ECO:0000256" key="4">
    <source>
        <dbReference type="SAM" id="Coils"/>
    </source>
</evidence>
<feature type="chain" id="PRO_5021478366" description="Histidine kinase/HSP90-like ATPase domain-containing protein" evidence="6">
    <location>
        <begin position="25"/>
        <end position="985"/>
    </location>
</feature>
<dbReference type="OrthoDB" id="5384984at2"/>
<dbReference type="GO" id="GO:0046983">
    <property type="term" value="F:protein dimerization activity"/>
    <property type="evidence" value="ECO:0007669"/>
    <property type="project" value="InterPro"/>
</dbReference>
<dbReference type="InterPro" id="IPR050482">
    <property type="entry name" value="Sensor_HK_TwoCompSys"/>
</dbReference>
<feature type="coiled-coil region" evidence="4">
    <location>
        <begin position="772"/>
        <end position="834"/>
    </location>
</feature>